<dbReference type="KEGG" id="aaf:AURANDRAFT_71468"/>
<dbReference type="Gene3D" id="3.40.50.410">
    <property type="entry name" value="von Willebrand factor, type A domain"/>
    <property type="match status" value="1"/>
</dbReference>
<evidence type="ECO:0000313" key="2">
    <source>
        <dbReference type="Proteomes" id="UP000002729"/>
    </source>
</evidence>
<dbReference type="AlphaFoldDB" id="F0Y6E2"/>
<organism evidence="2">
    <name type="scientific">Aureococcus anophagefferens</name>
    <name type="common">Harmful bloom alga</name>
    <dbReference type="NCBI Taxonomy" id="44056"/>
    <lineage>
        <taxon>Eukaryota</taxon>
        <taxon>Sar</taxon>
        <taxon>Stramenopiles</taxon>
        <taxon>Ochrophyta</taxon>
        <taxon>Pelagophyceae</taxon>
        <taxon>Pelagomonadales</taxon>
        <taxon>Pelagomonadaceae</taxon>
        <taxon>Aureococcus</taxon>
    </lineage>
</organism>
<proteinExistence type="predicted"/>
<dbReference type="RefSeq" id="XP_009036328.1">
    <property type="nucleotide sequence ID" value="XM_009038080.1"/>
</dbReference>
<reference evidence="1 2" key="1">
    <citation type="journal article" date="2011" name="Proc. Natl. Acad. Sci. U.S.A.">
        <title>Niche of harmful alga Aureococcus anophagefferens revealed through ecogenomics.</title>
        <authorList>
            <person name="Gobler C.J."/>
            <person name="Berry D.L."/>
            <person name="Dyhrman S.T."/>
            <person name="Wilhelm S.W."/>
            <person name="Salamov A."/>
            <person name="Lobanov A.V."/>
            <person name="Zhang Y."/>
            <person name="Collier J.L."/>
            <person name="Wurch L.L."/>
            <person name="Kustka A.B."/>
            <person name="Dill B.D."/>
            <person name="Shah M."/>
            <person name="VerBerkmoes N.C."/>
            <person name="Kuo A."/>
            <person name="Terry A."/>
            <person name="Pangilinan J."/>
            <person name="Lindquist E.A."/>
            <person name="Lucas S."/>
            <person name="Paulsen I.T."/>
            <person name="Hattenrath-Lehmann T.K."/>
            <person name="Talmage S.C."/>
            <person name="Walker E.A."/>
            <person name="Koch F."/>
            <person name="Burson A.M."/>
            <person name="Marcoval M.A."/>
            <person name="Tang Y.Z."/>
            <person name="Lecleir G.R."/>
            <person name="Coyne K.J."/>
            <person name="Berg G.M."/>
            <person name="Bertrand E.M."/>
            <person name="Saito M.A."/>
            <person name="Gladyshev V.N."/>
            <person name="Grigoriev I.V."/>
        </authorList>
    </citation>
    <scope>NUCLEOTIDE SEQUENCE [LARGE SCALE GENOMIC DNA]</scope>
    <source>
        <strain evidence="2">CCMP 1984</strain>
    </source>
</reference>
<protein>
    <submittedName>
        <fullName evidence="1">Expressed protein</fullName>
    </submittedName>
</protein>
<dbReference type="GeneID" id="20228235"/>
<dbReference type="eggNOG" id="ENOG502RZYV">
    <property type="taxonomic scope" value="Eukaryota"/>
</dbReference>
<evidence type="ECO:0000313" key="1">
    <source>
        <dbReference type="EMBL" id="EGB09221.1"/>
    </source>
</evidence>
<dbReference type="OMA" id="RVEDERP"/>
<dbReference type="EMBL" id="GL833126">
    <property type="protein sequence ID" value="EGB09221.1"/>
    <property type="molecule type" value="Genomic_DNA"/>
</dbReference>
<sequence>MTKFAPVQGLPVAVQAEAMPTAPVAAVLEVVAMSRPPADEQLRRLGAMGLPPGICEGFVESGDQFGARFWIVDNSGSMQTQDGKRLAGGGQRRGLVTASRWEELGDALTFHGGVASALGVPTEFLLLNQPAGALKRVVCGVGDGGREAAAVAAVVASAPTGRTPLCRAIGEVVGEVRACAPALAARGQRALVVIASDGEASDGDVLRALAPLRDLPVWVVVRLCTDDDRVVKYWNDVDEEIELEMDVLDDLVGEADEVTDHQPWLTYGSELHRLREWGCTRRVVDLLDEKPLSLGEVPKLAALVLGPAAADLPHPELDWKGFLQGIEAAQQGLYTWDPKRRAMKPWFDVRKMHKVYKGGGCVVM</sequence>
<dbReference type="InParanoid" id="F0Y6E2"/>
<dbReference type="InterPro" id="IPR036465">
    <property type="entry name" value="vWFA_dom_sf"/>
</dbReference>
<name>F0Y6E2_AURAN</name>
<dbReference type="OrthoDB" id="2142040at2759"/>
<keyword evidence="2" id="KW-1185">Reference proteome</keyword>
<accession>F0Y6E2</accession>
<dbReference type="Proteomes" id="UP000002729">
    <property type="component" value="Unassembled WGS sequence"/>
</dbReference>
<gene>
    <name evidence="1" type="ORF">AURANDRAFT_71468</name>
</gene>